<accession>L5LJQ8</accession>
<name>L5LJQ8_MYODS</name>
<comment type="similarity">
    <text evidence="1">Belongs to the dynein heavy chain family.</text>
</comment>
<dbReference type="GO" id="GO:0030286">
    <property type="term" value="C:dynein complex"/>
    <property type="evidence" value="ECO:0007669"/>
    <property type="project" value="InterPro"/>
</dbReference>
<dbReference type="GO" id="GO:0051959">
    <property type="term" value="F:dynein light intermediate chain binding"/>
    <property type="evidence" value="ECO:0007669"/>
    <property type="project" value="InterPro"/>
</dbReference>
<proteinExistence type="inferred from homology"/>
<gene>
    <name evidence="3" type="ORF">MDA_GLEAN10012801</name>
</gene>
<dbReference type="FunFam" id="1.20.58.1120:FF:000008">
    <property type="entry name" value="Dynein heavy chain 10, axonemal"/>
    <property type="match status" value="1"/>
</dbReference>
<dbReference type="EMBL" id="KB111141">
    <property type="protein sequence ID" value="ELK26422.1"/>
    <property type="molecule type" value="Genomic_DNA"/>
</dbReference>
<dbReference type="FunFam" id="1.10.8.710:FF:000002">
    <property type="entry name" value="dynein heavy chain 17, axonemal"/>
    <property type="match status" value="1"/>
</dbReference>
<evidence type="ECO:0000313" key="3">
    <source>
        <dbReference type="EMBL" id="ELK26422.1"/>
    </source>
</evidence>
<evidence type="ECO:0000313" key="4">
    <source>
        <dbReference type="Proteomes" id="UP000010556"/>
    </source>
</evidence>
<dbReference type="Gene3D" id="3.40.50.300">
    <property type="entry name" value="P-loop containing nucleotide triphosphate hydrolases"/>
    <property type="match status" value="1"/>
</dbReference>
<dbReference type="InterPro" id="IPR043157">
    <property type="entry name" value="Dynein_AAA1S"/>
</dbReference>
<dbReference type="SUPFAM" id="SSF52540">
    <property type="entry name" value="P-loop containing nucleoside triphosphate hydrolases"/>
    <property type="match status" value="1"/>
</dbReference>
<dbReference type="GO" id="GO:0045505">
    <property type="term" value="F:dynein intermediate chain binding"/>
    <property type="evidence" value="ECO:0007669"/>
    <property type="project" value="InterPro"/>
</dbReference>
<sequence>MSSGTVPSTAGHGLSAALSLRVDWMLLYQGMVVLAACQVWWTWEVEDVFHQVQAGEKHAMKSFGRKMHRQIDELVTRITLQLGRNDRKKYNTELIIDVHARDIVDSFIRGSILDAQEFEWESQLRFYWDREPDELNIRQCTGTFGYGYEYMGLNGRLVITPLTDRIYLTLTQFEGQEISLDSRMGIFITMNPGYAGRTELPESVKALFRPVVVIVPDLQQICEIMLFSEGFLWAKTLAKKMTVLYKLAREQLSKQHHYDFGLRALKSVLVMAGELKRGSSELKEDVVLMRALRDMNLPKFVFEDVPLFLGLISDLFPGLDCPRVRYPSFNDAVEQVLGLTTKLYILNPKAVSVIELYGILDPSTRDWTDGVLSNIFREINKPTDKKERK</sequence>
<protein>
    <submittedName>
        <fullName evidence="3">Dynein heavy chain 10, axonemal</fullName>
    </submittedName>
</protein>
<dbReference type="Pfam" id="PF12774">
    <property type="entry name" value="AAA_6"/>
    <property type="match status" value="1"/>
</dbReference>
<dbReference type="InterPro" id="IPR035699">
    <property type="entry name" value="AAA_6"/>
</dbReference>
<dbReference type="AlphaFoldDB" id="L5LJQ8"/>
<dbReference type="GO" id="GO:0007018">
    <property type="term" value="P:microtubule-based movement"/>
    <property type="evidence" value="ECO:0007669"/>
    <property type="project" value="InterPro"/>
</dbReference>
<organism evidence="3 4">
    <name type="scientific">Myotis davidii</name>
    <name type="common">David's myotis</name>
    <dbReference type="NCBI Taxonomy" id="225400"/>
    <lineage>
        <taxon>Eukaryota</taxon>
        <taxon>Metazoa</taxon>
        <taxon>Chordata</taxon>
        <taxon>Craniata</taxon>
        <taxon>Vertebrata</taxon>
        <taxon>Euteleostomi</taxon>
        <taxon>Mammalia</taxon>
        <taxon>Eutheria</taxon>
        <taxon>Laurasiatheria</taxon>
        <taxon>Chiroptera</taxon>
        <taxon>Yangochiroptera</taxon>
        <taxon>Vespertilionidae</taxon>
        <taxon>Myotis</taxon>
    </lineage>
</organism>
<evidence type="ECO:0000256" key="1">
    <source>
        <dbReference type="ARBA" id="ARBA00008887"/>
    </source>
</evidence>
<evidence type="ECO:0000259" key="2">
    <source>
        <dbReference type="Pfam" id="PF12774"/>
    </source>
</evidence>
<dbReference type="InterPro" id="IPR026983">
    <property type="entry name" value="DHC"/>
</dbReference>
<keyword evidence="4" id="KW-1185">Reference proteome</keyword>
<dbReference type="PANTHER" id="PTHR22878:SF63">
    <property type="entry name" value="DYNEIN AXONEMAL HEAVY CHAIN 10"/>
    <property type="match status" value="1"/>
</dbReference>
<reference evidence="4" key="1">
    <citation type="journal article" date="2013" name="Science">
        <title>Comparative analysis of bat genomes provides insight into the evolution of flight and immunity.</title>
        <authorList>
            <person name="Zhang G."/>
            <person name="Cowled C."/>
            <person name="Shi Z."/>
            <person name="Huang Z."/>
            <person name="Bishop-Lilly K.A."/>
            <person name="Fang X."/>
            <person name="Wynne J.W."/>
            <person name="Xiong Z."/>
            <person name="Baker M.L."/>
            <person name="Zhao W."/>
            <person name="Tachedjian M."/>
            <person name="Zhu Y."/>
            <person name="Zhou P."/>
            <person name="Jiang X."/>
            <person name="Ng J."/>
            <person name="Yang L."/>
            <person name="Wu L."/>
            <person name="Xiao J."/>
            <person name="Feng Y."/>
            <person name="Chen Y."/>
            <person name="Sun X."/>
            <person name="Zhang Y."/>
            <person name="Marsh G.A."/>
            <person name="Crameri G."/>
            <person name="Broder C.C."/>
            <person name="Frey K.G."/>
            <person name="Wang L.F."/>
            <person name="Wang J."/>
        </authorList>
    </citation>
    <scope>NUCLEOTIDE SEQUENCE [LARGE SCALE GENOMIC DNA]</scope>
</reference>
<dbReference type="PANTHER" id="PTHR22878">
    <property type="entry name" value="DYNEIN HEAVY CHAIN 6, AXONEMAL-LIKE-RELATED"/>
    <property type="match status" value="1"/>
</dbReference>
<dbReference type="Gene3D" id="1.10.8.710">
    <property type="match status" value="1"/>
</dbReference>
<feature type="domain" description="Dynein heavy chain hydrolytic ATP-binding dynein motor region" evidence="2">
    <location>
        <begin position="172"/>
        <end position="355"/>
    </location>
</feature>
<dbReference type="Gene3D" id="1.20.58.1120">
    <property type="match status" value="1"/>
</dbReference>
<dbReference type="GO" id="GO:0005524">
    <property type="term" value="F:ATP binding"/>
    <property type="evidence" value="ECO:0007669"/>
    <property type="project" value="InterPro"/>
</dbReference>
<dbReference type="Proteomes" id="UP000010556">
    <property type="component" value="Unassembled WGS sequence"/>
</dbReference>
<dbReference type="InterPro" id="IPR027417">
    <property type="entry name" value="P-loop_NTPase"/>
</dbReference>